<dbReference type="GO" id="GO:0003677">
    <property type="term" value="F:DNA binding"/>
    <property type="evidence" value="ECO:0007669"/>
    <property type="project" value="UniProtKB-KW"/>
</dbReference>
<dbReference type="PANTHER" id="PTHR46558">
    <property type="entry name" value="TRACRIPTIONAL REGULATORY PROTEIN-RELATED-RELATED"/>
    <property type="match status" value="1"/>
</dbReference>
<protein>
    <submittedName>
        <fullName evidence="3">XRE family transcriptional regulator</fullName>
    </submittedName>
</protein>
<dbReference type="Pfam" id="PF01381">
    <property type="entry name" value="HTH_3"/>
    <property type="match status" value="1"/>
</dbReference>
<comment type="caution">
    <text evidence="3">The sequence shown here is derived from an EMBL/GenBank/DDBJ whole genome shotgun (WGS) entry which is preliminary data.</text>
</comment>
<evidence type="ECO:0000259" key="2">
    <source>
        <dbReference type="PROSITE" id="PS50943"/>
    </source>
</evidence>
<organism evidence="3 4">
    <name type="scientific">Paenibacillus oralis</name>
    <dbReference type="NCBI Taxonomy" id="2490856"/>
    <lineage>
        <taxon>Bacteria</taxon>
        <taxon>Bacillati</taxon>
        <taxon>Bacillota</taxon>
        <taxon>Bacilli</taxon>
        <taxon>Bacillales</taxon>
        <taxon>Paenibacillaceae</taxon>
        <taxon>Paenibacillus</taxon>
    </lineage>
</organism>
<keyword evidence="4" id="KW-1185">Reference proteome</keyword>
<dbReference type="OrthoDB" id="9814553at2"/>
<dbReference type="CDD" id="cd00093">
    <property type="entry name" value="HTH_XRE"/>
    <property type="match status" value="1"/>
</dbReference>
<dbReference type="RefSeq" id="WP_128632463.1">
    <property type="nucleotide sequence ID" value="NZ_RRCN01000001.1"/>
</dbReference>
<name>A0A3P3U3C8_9BACL</name>
<dbReference type="PROSITE" id="PS50943">
    <property type="entry name" value="HTH_CROC1"/>
    <property type="match status" value="1"/>
</dbReference>
<evidence type="ECO:0000313" key="4">
    <source>
        <dbReference type="Proteomes" id="UP000267017"/>
    </source>
</evidence>
<dbReference type="InterPro" id="IPR001387">
    <property type="entry name" value="Cro/C1-type_HTH"/>
</dbReference>
<reference evidence="3 4" key="1">
    <citation type="submission" date="2018-11" db="EMBL/GenBank/DDBJ databases">
        <title>Genome sequencing of Paenibacillus sp. KCOM 3021 (= ChDC PVNT-B20).</title>
        <authorList>
            <person name="Kook J.-K."/>
            <person name="Park S.-N."/>
            <person name="Lim Y.K."/>
        </authorList>
    </citation>
    <scope>NUCLEOTIDE SEQUENCE [LARGE SCALE GENOMIC DNA]</scope>
    <source>
        <strain evidence="3 4">KCOM 3021</strain>
    </source>
</reference>
<evidence type="ECO:0000256" key="1">
    <source>
        <dbReference type="ARBA" id="ARBA00023125"/>
    </source>
</evidence>
<accession>A0A3P3U3C8</accession>
<dbReference type="PANTHER" id="PTHR46558:SF4">
    <property type="entry name" value="DNA-BIDING PHAGE PROTEIN"/>
    <property type="match status" value="1"/>
</dbReference>
<dbReference type="EMBL" id="RRCN01000001">
    <property type="protein sequence ID" value="RRJ64660.1"/>
    <property type="molecule type" value="Genomic_DNA"/>
</dbReference>
<dbReference type="AlphaFoldDB" id="A0A3P3U3C8"/>
<dbReference type="SMART" id="SM00530">
    <property type="entry name" value="HTH_XRE"/>
    <property type="match status" value="1"/>
</dbReference>
<dbReference type="Gene3D" id="1.10.260.40">
    <property type="entry name" value="lambda repressor-like DNA-binding domains"/>
    <property type="match status" value="1"/>
</dbReference>
<dbReference type="InterPro" id="IPR010982">
    <property type="entry name" value="Lambda_DNA-bd_dom_sf"/>
</dbReference>
<proteinExistence type="predicted"/>
<keyword evidence="1" id="KW-0238">DNA-binding</keyword>
<evidence type="ECO:0000313" key="3">
    <source>
        <dbReference type="EMBL" id="RRJ64660.1"/>
    </source>
</evidence>
<sequence length="118" mass="13478">MGYDYSQIGKRIKRVRENRGLTQEVLAEKLDVSNAYISKIERGKTAINLDRLSQLCVVLEESPEYILSGTNIQGKDYLRHEILELLEDCSPDKINLIMQVIKPIVDFKENATSDGYDT</sequence>
<feature type="domain" description="HTH cro/C1-type" evidence="2">
    <location>
        <begin position="12"/>
        <end position="66"/>
    </location>
</feature>
<dbReference type="SUPFAM" id="SSF47413">
    <property type="entry name" value="lambda repressor-like DNA-binding domains"/>
    <property type="match status" value="1"/>
</dbReference>
<gene>
    <name evidence="3" type="ORF">EHV15_18325</name>
</gene>
<dbReference type="Proteomes" id="UP000267017">
    <property type="component" value="Unassembled WGS sequence"/>
</dbReference>